<dbReference type="FunFam" id="3.40.640.10:FF:000046">
    <property type="entry name" value="Cystathionine gamma-lyase"/>
    <property type="match status" value="1"/>
</dbReference>
<name>A0A1I5PNQ6_9BACI</name>
<dbReference type="EC" id="4.4.1.2" evidence="4"/>
<organism evidence="10 11">
    <name type="scientific">Salibacterium halotolerans</name>
    <dbReference type="NCBI Taxonomy" id="1884432"/>
    <lineage>
        <taxon>Bacteria</taxon>
        <taxon>Bacillati</taxon>
        <taxon>Bacillota</taxon>
        <taxon>Bacilli</taxon>
        <taxon>Bacillales</taxon>
        <taxon>Bacillaceae</taxon>
    </lineage>
</organism>
<reference evidence="11" key="1">
    <citation type="submission" date="2016-10" db="EMBL/GenBank/DDBJ databases">
        <authorList>
            <person name="Varghese N."/>
            <person name="Submissions S."/>
        </authorList>
    </citation>
    <scope>NUCLEOTIDE SEQUENCE [LARGE SCALE GENOMIC DNA]</scope>
    <source>
        <strain evidence="11">S7</strain>
    </source>
</reference>
<dbReference type="CDD" id="cd00614">
    <property type="entry name" value="CGS_like"/>
    <property type="match status" value="1"/>
</dbReference>
<comment type="catalytic activity">
    <reaction evidence="6">
        <text>L-homocysteine + H2O = 2-oxobutanoate + hydrogen sulfide + NH4(+) + H(+)</text>
        <dbReference type="Rhea" id="RHEA:14501"/>
        <dbReference type="ChEBI" id="CHEBI:15377"/>
        <dbReference type="ChEBI" id="CHEBI:15378"/>
        <dbReference type="ChEBI" id="CHEBI:16763"/>
        <dbReference type="ChEBI" id="CHEBI:28938"/>
        <dbReference type="ChEBI" id="CHEBI:29919"/>
        <dbReference type="ChEBI" id="CHEBI:58199"/>
        <dbReference type="EC" id="4.4.1.2"/>
    </reaction>
    <physiologicalReaction direction="left-to-right" evidence="6">
        <dbReference type="Rhea" id="RHEA:14502"/>
    </physiologicalReaction>
</comment>
<dbReference type="Gene3D" id="3.90.1150.10">
    <property type="entry name" value="Aspartate Aminotransferase, domain 1"/>
    <property type="match status" value="1"/>
</dbReference>
<dbReference type="InterPro" id="IPR000277">
    <property type="entry name" value="Cys/Met-Metab_PyrdxlP-dep_enz"/>
</dbReference>
<evidence type="ECO:0000256" key="6">
    <source>
        <dbReference type="ARBA" id="ARBA00048780"/>
    </source>
</evidence>
<protein>
    <recommendedName>
        <fullName evidence="4">homocysteine desulfhydrase</fullName>
        <ecNumber evidence="4">4.4.1.2</ecNumber>
    </recommendedName>
    <alternativeName>
        <fullName evidence="5">Homocysteine desulfhydrase</fullName>
    </alternativeName>
</protein>
<dbReference type="AlphaFoldDB" id="A0A1I5PNQ6"/>
<dbReference type="EMBL" id="FOXD01000004">
    <property type="protein sequence ID" value="SFP35719.1"/>
    <property type="molecule type" value="Genomic_DNA"/>
</dbReference>
<dbReference type="Proteomes" id="UP000198892">
    <property type="component" value="Unassembled WGS sequence"/>
</dbReference>
<evidence type="ECO:0000256" key="9">
    <source>
        <dbReference type="RuleBase" id="RU362118"/>
    </source>
</evidence>
<keyword evidence="11" id="KW-1185">Reference proteome</keyword>
<evidence type="ECO:0000256" key="1">
    <source>
        <dbReference type="ARBA" id="ARBA00001933"/>
    </source>
</evidence>
<dbReference type="InterPro" id="IPR015421">
    <property type="entry name" value="PyrdxlP-dep_Trfase_major"/>
</dbReference>
<dbReference type="STRING" id="1884432.SAMN05518683_104181"/>
<dbReference type="Pfam" id="PF01053">
    <property type="entry name" value="Cys_Met_Meta_PP"/>
    <property type="match status" value="1"/>
</dbReference>
<dbReference type="OrthoDB" id="9780685at2"/>
<evidence type="ECO:0000313" key="10">
    <source>
        <dbReference type="EMBL" id="SFP35719.1"/>
    </source>
</evidence>
<evidence type="ECO:0000256" key="3">
    <source>
        <dbReference type="ARBA" id="ARBA00022898"/>
    </source>
</evidence>
<dbReference type="InterPro" id="IPR015422">
    <property type="entry name" value="PyrdxlP-dep_Trfase_small"/>
</dbReference>
<dbReference type="Gene3D" id="3.40.640.10">
    <property type="entry name" value="Type I PLP-dependent aspartate aminotransferase-like (Major domain)"/>
    <property type="match status" value="1"/>
</dbReference>
<sequence>MLQVDKKICTDIDTESYHGAASVPVYQTSLFTFPTFREFTEAQKKEREQYVYTRGVNPTVNVLEYKLASLERGEQCKCFGSGMGAISSIFLSLLQNGDHVIFMNHIYGPTKELAGLLEKFGITSVFIENDPKELEAAIQPETKMIYTESPGTMLMKVLDLQDTAAIAKRHNITSVIDNTWSTPLFQKPLTLGFDITVHSLTKYIGGHSDLVGGAVIGRADMIDHIFKDGFQLGGSVLSPHDAYLVLRGLRTLPVRLEQHETNASHIVDYLRTKQAVKQVHHPSLYTDSAPFLSEQMLGFSGLISFELEEGGFENVSRFIDSLDLFKIGVSWGGFESLVTSPLKDDNAEQLKAGGLPPDLIRLSVGLEGYEMQIQDLEQAFSTIS</sequence>
<dbReference type="GO" id="GO:0005737">
    <property type="term" value="C:cytoplasm"/>
    <property type="evidence" value="ECO:0007669"/>
    <property type="project" value="TreeGrafter"/>
</dbReference>
<keyword evidence="3 8" id="KW-0663">Pyridoxal phosphate</keyword>
<dbReference type="GO" id="GO:0030170">
    <property type="term" value="F:pyridoxal phosphate binding"/>
    <property type="evidence" value="ECO:0007669"/>
    <property type="project" value="InterPro"/>
</dbReference>
<dbReference type="GO" id="GO:0018826">
    <property type="term" value="F:methionine gamma-lyase activity"/>
    <property type="evidence" value="ECO:0007669"/>
    <property type="project" value="UniProtKB-EC"/>
</dbReference>
<dbReference type="InterPro" id="IPR015424">
    <property type="entry name" value="PyrdxlP-dep_Trfase"/>
</dbReference>
<dbReference type="PROSITE" id="PS00868">
    <property type="entry name" value="CYS_MET_METAB_PP"/>
    <property type="match status" value="1"/>
</dbReference>
<dbReference type="InterPro" id="IPR054542">
    <property type="entry name" value="Cys_met_metab_PP"/>
</dbReference>
<dbReference type="PANTHER" id="PTHR11808:SF80">
    <property type="entry name" value="CYSTATHIONINE GAMMA-LYASE"/>
    <property type="match status" value="1"/>
</dbReference>
<evidence type="ECO:0000256" key="8">
    <source>
        <dbReference type="PIRSR" id="PIRSR001434-2"/>
    </source>
</evidence>
<comment type="cofactor">
    <cofactor evidence="1 9">
        <name>pyridoxal 5'-phosphate</name>
        <dbReference type="ChEBI" id="CHEBI:597326"/>
    </cofactor>
</comment>
<dbReference type="PIRSF" id="PIRSF001434">
    <property type="entry name" value="CGS"/>
    <property type="match status" value="1"/>
</dbReference>
<dbReference type="PANTHER" id="PTHR11808">
    <property type="entry name" value="TRANS-SULFURATION ENZYME FAMILY MEMBER"/>
    <property type="match status" value="1"/>
</dbReference>
<dbReference type="SUPFAM" id="SSF53383">
    <property type="entry name" value="PLP-dependent transferases"/>
    <property type="match status" value="1"/>
</dbReference>
<gene>
    <name evidence="10" type="ORF">SAMN05518683_104181</name>
</gene>
<evidence type="ECO:0000256" key="4">
    <source>
        <dbReference type="ARBA" id="ARBA00047175"/>
    </source>
</evidence>
<evidence type="ECO:0000256" key="2">
    <source>
        <dbReference type="ARBA" id="ARBA00009077"/>
    </source>
</evidence>
<comment type="similarity">
    <text evidence="2 9">Belongs to the trans-sulfuration enzymes family.</text>
</comment>
<evidence type="ECO:0000256" key="7">
    <source>
        <dbReference type="ARBA" id="ARBA00052699"/>
    </source>
</evidence>
<dbReference type="GO" id="GO:0019346">
    <property type="term" value="P:transsulfuration"/>
    <property type="evidence" value="ECO:0007669"/>
    <property type="project" value="InterPro"/>
</dbReference>
<keyword evidence="10" id="KW-0456">Lyase</keyword>
<accession>A0A1I5PNQ6</accession>
<dbReference type="GO" id="GO:0047982">
    <property type="term" value="F:homocysteine desulfhydrase activity"/>
    <property type="evidence" value="ECO:0007669"/>
    <property type="project" value="UniProtKB-EC"/>
</dbReference>
<comment type="catalytic activity">
    <reaction evidence="7">
        <text>L-methionine + H2O = methanethiol + 2-oxobutanoate + NH4(+)</text>
        <dbReference type="Rhea" id="RHEA:23800"/>
        <dbReference type="ChEBI" id="CHEBI:15377"/>
        <dbReference type="ChEBI" id="CHEBI:16007"/>
        <dbReference type="ChEBI" id="CHEBI:16763"/>
        <dbReference type="ChEBI" id="CHEBI:28938"/>
        <dbReference type="ChEBI" id="CHEBI:57844"/>
        <dbReference type="EC" id="4.4.1.11"/>
    </reaction>
    <physiologicalReaction direction="left-to-right" evidence="7">
        <dbReference type="Rhea" id="RHEA:23801"/>
    </physiologicalReaction>
</comment>
<feature type="modified residue" description="N6-(pyridoxal phosphate)lysine" evidence="8">
    <location>
        <position position="202"/>
    </location>
</feature>
<evidence type="ECO:0000313" key="11">
    <source>
        <dbReference type="Proteomes" id="UP000198892"/>
    </source>
</evidence>
<evidence type="ECO:0000256" key="5">
    <source>
        <dbReference type="ARBA" id="ARBA00047199"/>
    </source>
</evidence>
<proteinExistence type="inferred from homology"/>